<feature type="signal peptide" evidence="1">
    <location>
        <begin position="1"/>
        <end position="22"/>
    </location>
</feature>
<reference evidence="3" key="1">
    <citation type="submission" date="2022-02" db="EMBL/GenBank/DDBJ databases">
        <title>Coral-associated bacteria.</title>
        <authorList>
            <person name="Tang K."/>
            <person name="Wang X."/>
        </authorList>
    </citation>
    <scope>NUCLEOTIDE SEQUENCE</scope>
    <source>
        <strain evidence="3">SCSIO 43006</strain>
    </source>
</reference>
<feature type="chain" id="PRO_5047233396" evidence="1">
    <location>
        <begin position="23"/>
        <end position="310"/>
    </location>
</feature>
<dbReference type="RefSeq" id="WP_252084608.1">
    <property type="nucleotide sequence ID" value="NZ_CP092418.1"/>
</dbReference>
<dbReference type="Pfam" id="PF13511">
    <property type="entry name" value="DUF4124"/>
    <property type="match status" value="1"/>
</dbReference>
<dbReference type="Proteomes" id="UP001055658">
    <property type="component" value="Chromosome"/>
</dbReference>
<dbReference type="InterPro" id="IPR025392">
    <property type="entry name" value="DUF4124"/>
</dbReference>
<feature type="domain" description="DUF4124" evidence="2">
    <location>
        <begin position="12"/>
        <end position="53"/>
    </location>
</feature>
<proteinExistence type="predicted"/>
<evidence type="ECO:0000256" key="1">
    <source>
        <dbReference type="SAM" id="SignalP"/>
    </source>
</evidence>
<sequence>MTPHLPAVLAILLPLIPLSATANIYKWTDENGQVHFSDKKIENVKQEVIKPRKHKSDWSRYDISVEAIDTNLSNQELNKIVTDVNLVYEFYDRVLFFDFYKTVPVKVLVLKDKKAYYEHLRKRMGKEPSASYGIYFSQDNQIIVYIQEDRARTFRTIKHEVSHAITDTVTPYAQSWLNEGLAEQMETLTKVNGQLRITSHWENYRWVNPLKRHERLMDISTFLRLPNTRWRHAQRNGTAPLQAQAGQFLYFLLSTPVGKSFVIRLVHKLERGDRTHSYYLVDKDYIGGIRGLEINWRNWLSGETDKHINF</sequence>
<evidence type="ECO:0000259" key="2">
    <source>
        <dbReference type="Pfam" id="PF13511"/>
    </source>
</evidence>
<keyword evidence="1" id="KW-0732">Signal</keyword>
<keyword evidence="4" id="KW-1185">Reference proteome</keyword>
<evidence type="ECO:0000313" key="3">
    <source>
        <dbReference type="EMBL" id="USD22246.1"/>
    </source>
</evidence>
<gene>
    <name evidence="3" type="ORF">MJO52_03685</name>
</gene>
<accession>A0ABY4VDD0</accession>
<protein>
    <submittedName>
        <fullName evidence="3">DUF4124 domain-containing protein</fullName>
    </submittedName>
</protein>
<dbReference type="EMBL" id="CP092418">
    <property type="protein sequence ID" value="USD22246.1"/>
    <property type="molecule type" value="Genomic_DNA"/>
</dbReference>
<name>A0ABY4VDD0_9GAMM</name>
<organism evidence="3 4">
    <name type="scientific">Microbulbifer variabilis</name>
    <dbReference type="NCBI Taxonomy" id="266805"/>
    <lineage>
        <taxon>Bacteria</taxon>
        <taxon>Pseudomonadati</taxon>
        <taxon>Pseudomonadota</taxon>
        <taxon>Gammaproteobacteria</taxon>
        <taxon>Cellvibrionales</taxon>
        <taxon>Microbulbiferaceae</taxon>
        <taxon>Microbulbifer</taxon>
    </lineage>
</organism>
<evidence type="ECO:0000313" key="4">
    <source>
        <dbReference type="Proteomes" id="UP001055658"/>
    </source>
</evidence>